<feature type="compositionally biased region" description="Polar residues" evidence="1">
    <location>
        <begin position="147"/>
        <end position="159"/>
    </location>
</feature>
<dbReference type="GeneID" id="27719671"/>
<dbReference type="InterPro" id="IPR000300">
    <property type="entry name" value="IPPc"/>
</dbReference>
<evidence type="ECO:0000313" key="3">
    <source>
        <dbReference type="EMBL" id="KEZ39085.1"/>
    </source>
</evidence>
<feature type="compositionally biased region" description="Basic and acidic residues" evidence="1">
    <location>
        <begin position="54"/>
        <end position="64"/>
    </location>
</feature>
<dbReference type="VEuPathDB" id="FungiDB:SAPIO_CDS10471"/>
<feature type="compositionally biased region" description="Polar residues" evidence="1">
    <location>
        <begin position="78"/>
        <end position="87"/>
    </location>
</feature>
<feature type="region of interest" description="Disordered" evidence="1">
    <location>
        <begin position="1"/>
        <end position="454"/>
    </location>
</feature>
<feature type="compositionally biased region" description="Basic and acidic residues" evidence="1">
    <location>
        <begin position="193"/>
        <end position="202"/>
    </location>
</feature>
<dbReference type="SUPFAM" id="SSF56219">
    <property type="entry name" value="DNase I-like"/>
    <property type="match status" value="1"/>
</dbReference>
<dbReference type="GO" id="GO:0004439">
    <property type="term" value="F:phosphatidylinositol-4,5-bisphosphate 5-phosphatase activity"/>
    <property type="evidence" value="ECO:0007669"/>
    <property type="project" value="TreeGrafter"/>
</dbReference>
<dbReference type="SMART" id="SM00128">
    <property type="entry name" value="IPPc"/>
    <property type="match status" value="1"/>
</dbReference>
<dbReference type="AlphaFoldDB" id="A0A084FVH3"/>
<dbReference type="InterPro" id="IPR015943">
    <property type="entry name" value="WD40/YVTN_repeat-like_dom_sf"/>
</dbReference>
<evidence type="ECO:0000313" key="4">
    <source>
        <dbReference type="Proteomes" id="UP000028545"/>
    </source>
</evidence>
<dbReference type="EMBL" id="JOWA01000165">
    <property type="protein sequence ID" value="KEZ39085.1"/>
    <property type="molecule type" value="Genomic_DNA"/>
</dbReference>
<proteinExistence type="predicted"/>
<feature type="compositionally biased region" description="Polar residues" evidence="1">
    <location>
        <begin position="398"/>
        <end position="413"/>
    </location>
</feature>
<evidence type="ECO:0000256" key="1">
    <source>
        <dbReference type="SAM" id="MobiDB-lite"/>
    </source>
</evidence>
<sequence>MDNNNKPDGQDASHIKPVSSLRSHFESMSKIKEANPTLSAAPFRPISPAPKPIALRDAKPEREAAPTPPPVPKNRPTFNSLKIPSNNDDSHSLSPARPVAPPPPLSPKPTKPMRPPSVLIQPPLSPPKERTTHPNLGEHTAFLNPDSLVSSTTPASSPRSFKIPSRTHSPGPDPRRLSRITGSNPPSPPPPRRSGEFKRETKPAPPPINRAEKPVMPSRNSQIIAPKPQNGIAKAPPPPPHLAQETSPFSSPPSSPDSSDHEAPPPVPRRPRPQSEYFQPRSQTWTNFEPPPVHPSLAGRRPERDSHQFSKSYISPQCTGERRPALPNRPRMSMEPPPRPPPINNSTKPPPPRPPRPTINTTNHTFVDGPHTPHVPASATRRVSPSAAINRLPPPPSRVNTRSLPAEQQATDRQSSDLKVITNNSAPPAASAPRTEPPGQAGSYPDASNVNRRPPFIKQGAHEISTKYDAKVIDVCGQYVCSVGQLTRAWNLQDGEQVLSLAHGEGTKATAAIFKPGAHVDEEGARLWIGNNVGELMEVDVVTQSIISIKPNAHGRSEIIKIYRHFNELWTLDETGALHVWEPTENGAPSLGGNPSQIYRVPKGHTFSMVVGDQLWYATGKEIRVFTPSVSGKGQFQVLMRALVQDTAGDVTAGTIMRSDPDKVLFGHSDGRVSVYSRTDYSCIKVMNVSSFKINSMACVGTYIWAGYNNGRICVYDTSKTPWAVKKEWHAHENPVIKIIADPASAYRMDKLQVISFGADNLIRAWDGLLQEDWLEDQMKSLDTKYCRFQDLKVMLMTWNAGASTPHSLRYSESDASFIQNLLHQADRPDILVFGFQELVDLEDKTATAKRFLKPKKKDKKEGSVQERMSHQYRDWRDFLLKSLDDYMPADELYHLLQTAHMVGLFTCIFIKSTVRDRISNLKNVEVKRGMGGLHGNKGAVIIRFMIDDTSLCFVNCHLAAGQSQANARHTDVAAILDSAILPAERDPTTCLDSFVGGGDGTMILDHELCLLSGDLNYRIDTMSRDTVVMAVKANNLAKLLERDQLLVARRRNPAFRLRAFEEMPISFAPTYKYDVGTDTYDTSEKRRSPAWCDRVLHRGGGRIRQIDYRRHEVRVSDHRPVSARLIYTVKAVDRVRRAEVWADCLQRFEEVRRRVYHDEKFFYLTWVIGYDEGTSRALIKEKTERKLHRSPSRHRE</sequence>
<dbReference type="InterPro" id="IPR036322">
    <property type="entry name" value="WD40_repeat_dom_sf"/>
</dbReference>
<comment type="caution">
    <text evidence="3">The sequence shown here is derived from an EMBL/GenBank/DDBJ whole genome shotgun (WGS) entry which is preliminary data.</text>
</comment>
<dbReference type="Pfam" id="PF22669">
    <property type="entry name" value="Exo_endo_phos2"/>
    <property type="match status" value="1"/>
</dbReference>
<dbReference type="Proteomes" id="UP000028545">
    <property type="component" value="Unassembled WGS sequence"/>
</dbReference>
<dbReference type="OrthoDB" id="2248459at2759"/>
<dbReference type="SUPFAM" id="SSF50978">
    <property type="entry name" value="WD40 repeat-like"/>
    <property type="match status" value="1"/>
</dbReference>
<dbReference type="PANTHER" id="PTHR11200">
    <property type="entry name" value="INOSITOL 5-PHOSPHATASE"/>
    <property type="match status" value="1"/>
</dbReference>
<gene>
    <name evidence="3" type="ORF">SAPIO_CDS10471</name>
</gene>
<dbReference type="InterPro" id="IPR046985">
    <property type="entry name" value="IP5"/>
</dbReference>
<dbReference type="Gene3D" id="2.130.10.10">
    <property type="entry name" value="YVTN repeat-like/Quinoprotein amine dehydrogenase"/>
    <property type="match status" value="1"/>
</dbReference>
<dbReference type="HOGENOM" id="CLU_002027_1_1_1"/>
<feature type="compositionally biased region" description="Basic and acidic residues" evidence="1">
    <location>
        <begin position="23"/>
        <end position="33"/>
    </location>
</feature>
<dbReference type="KEGG" id="sapo:SAPIO_CDS10471"/>
<reference evidence="3 4" key="1">
    <citation type="journal article" date="2014" name="Genome Announc.">
        <title>Draft genome sequence of the pathogenic fungus Scedosporium apiospermum.</title>
        <authorList>
            <person name="Vandeputte P."/>
            <person name="Ghamrawi S."/>
            <person name="Rechenmann M."/>
            <person name="Iltis A."/>
            <person name="Giraud S."/>
            <person name="Fleury M."/>
            <person name="Thornton C."/>
            <person name="Delhaes L."/>
            <person name="Meyer W."/>
            <person name="Papon N."/>
            <person name="Bouchara J.P."/>
        </authorList>
    </citation>
    <scope>NUCLEOTIDE SEQUENCE [LARGE SCALE GENOMIC DNA]</scope>
    <source>
        <strain evidence="3 4">IHEM 14462</strain>
    </source>
</reference>
<protein>
    <submittedName>
        <fullName evidence="3">Skeletal muscle and kidney-enriched inositol phosphatase</fullName>
    </submittedName>
</protein>
<dbReference type="PANTHER" id="PTHR11200:SF240">
    <property type="entry name" value="INOSITOL POLYPHOSPHATE 5-PHOSPHATASE C9G1.10C-RELATED"/>
    <property type="match status" value="1"/>
</dbReference>
<dbReference type="GO" id="GO:0046856">
    <property type="term" value="P:phosphatidylinositol dephosphorylation"/>
    <property type="evidence" value="ECO:0007669"/>
    <property type="project" value="InterPro"/>
</dbReference>
<feature type="compositionally biased region" description="Polar residues" evidence="1">
    <location>
        <begin position="309"/>
        <end position="318"/>
    </location>
</feature>
<organism evidence="3 4">
    <name type="scientific">Pseudallescheria apiosperma</name>
    <name type="common">Scedosporium apiospermum</name>
    <dbReference type="NCBI Taxonomy" id="563466"/>
    <lineage>
        <taxon>Eukaryota</taxon>
        <taxon>Fungi</taxon>
        <taxon>Dikarya</taxon>
        <taxon>Ascomycota</taxon>
        <taxon>Pezizomycotina</taxon>
        <taxon>Sordariomycetes</taxon>
        <taxon>Hypocreomycetidae</taxon>
        <taxon>Microascales</taxon>
        <taxon>Microascaceae</taxon>
        <taxon>Scedosporium</taxon>
    </lineage>
</organism>
<feature type="compositionally biased region" description="Polar residues" evidence="1">
    <location>
        <begin position="276"/>
        <end position="287"/>
    </location>
</feature>
<dbReference type="FunFam" id="3.60.10.10:FF:000036">
    <property type="entry name" value="Inositol polyphosphate phosphatase, putative"/>
    <property type="match status" value="1"/>
</dbReference>
<keyword evidence="4" id="KW-1185">Reference proteome</keyword>
<accession>A0A084FVH3</accession>
<feature type="compositionally biased region" description="Pro residues" evidence="1">
    <location>
        <begin position="335"/>
        <end position="357"/>
    </location>
</feature>
<dbReference type="InterPro" id="IPR036691">
    <property type="entry name" value="Endo/exonu/phosph_ase_sf"/>
</dbReference>
<feature type="compositionally biased region" description="Pro residues" evidence="1">
    <location>
        <begin position="98"/>
        <end position="115"/>
    </location>
</feature>
<name>A0A084FVH3_PSEDA</name>
<dbReference type="RefSeq" id="XP_016638884.1">
    <property type="nucleotide sequence ID" value="XM_016784054.1"/>
</dbReference>
<evidence type="ECO:0000259" key="2">
    <source>
        <dbReference type="SMART" id="SM00128"/>
    </source>
</evidence>
<dbReference type="OMA" id="CVFVKHK"/>
<dbReference type="Gene3D" id="3.60.10.10">
    <property type="entry name" value="Endonuclease/exonuclease/phosphatase"/>
    <property type="match status" value="1"/>
</dbReference>
<feature type="domain" description="Inositol polyphosphate-related phosphatase" evidence="2">
    <location>
        <begin position="790"/>
        <end position="1134"/>
    </location>
</feature>